<dbReference type="SUPFAM" id="SSF53623">
    <property type="entry name" value="MurD-like peptide ligases, catalytic domain"/>
    <property type="match status" value="2"/>
</dbReference>
<dbReference type="GO" id="GO:0005737">
    <property type="term" value="C:cytoplasm"/>
    <property type="evidence" value="ECO:0007669"/>
    <property type="project" value="UniProtKB-SubCell"/>
</dbReference>
<feature type="domain" description="Mur ligase central" evidence="17">
    <location>
        <begin position="625"/>
        <end position="810"/>
    </location>
</feature>
<dbReference type="PANTHER" id="PTHR23135:SF4">
    <property type="entry name" value="UDP-N-ACETYLMURAMOYL-L-ALANYL-D-GLUTAMATE--2,6-DIAMINOPIMELATE LIGASE MURE HOMOLOG, CHLOROPLASTIC"/>
    <property type="match status" value="1"/>
</dbReference>
<dbReference type="Pfam" id="PF08245">
    <property type="entry name" value="Mur_ligase_M"/>
    <property type="match status" value="2"/>
</dbReference>
<comment type="similarity">
    <text evidence="1 11">Belongs to the MurCDEF family. MurE subfamily.</text>
</comment>
<evidence type="ECO:0000256" key="6">
    <source>
        <dbReference type="ARBA" id="ARBA00022840"/>
    </source>
</evidence>
<dbReference type="PROSITE" id="PS01011">
    <property type="entry name" value="FOLYLPOLYGLU_SYNT_1"/>
    <property type="match status" value="1"/>
</dbReference>
<comment type="function">
    <text evidence="11">Catalyzes the addition of meso-diaminopimelic acid to the nucleotide precursor UDP-N-acetylmuramoyl-L-alanyl-D-glutamate (UMAG) in the biosynthesis of bacterial cell-wall peptidoglycan.</text>
</comment>
<dbReference type="InterPro" id="IPR000713">
    <property type="entry name" value="Mur_ligase_N"/>
</dbReference>
<dbReference type="Gene3D" id="3.40.1190.10">
    <property type="entry name" value="Mur-like, catalytic domain"/>
    <property type="match status" value="2"/>
</dbReference>
<dbReference type="NCBIfam" id="TIGR01085">
    <property type="entry name" value="murE"/>
    <property type="match status" value="1"/>
</dbReference>
<feature type="binding site" evidence="11">
    <location>
        <position position="471"/>
    </location>
    <ligand>
        <name>meso-2,6-diaminopimelate</name>
        <dbReference type="ChEBI" id="CHEBI:57791"/>
    </ligand>
</feature>
<evidence type="ECO:0000256" key="12">
    <source>
        <dbReference type="HAMAP-Rule" id="MF_02019"/>
    </source>
</evidence>
<evidence type="ECO:0000256" key="1">
    <source>
        <dbReference type="ARBA" id="ARBA00005898"/>
    </source>
</evidence>
<dbReference type="InterPro" id="IPR005863">
    <property type="entry name" value="UDP-N-AcMur_synth"/>
</dbReference>
<evidence type="ECO:0000256" key="9">
    <source>
        <dbReference type="ARBA" id="ARBA00023306"/>
    </source>
</evidence>
<dbReference type="GO" id="GO:0000287">
    <property type="term" value="F:magnesium ion binding"/>
    <property type="evidence" value="ECO:0007669"/>
    <property type="project" value="UniProtKB-UniRule"/>
</dbReference>
<proteinExistence type="inferred from homology"/>
<dbReference type="UniPathway" id="UPA00219"/>
<evidence type="ECO:0000256" key="3">
    <source>
        <dbReference type="ARBA" id="ARBA00022598"/>
    </source>
</evidence>
<feature type="binding site" evidence="11">
    <location>
        <position position="166"/>
    </location>
    <ligand>
        <name>UDP-N-acetyl-alpha-D-muramoyl-L-alanyl-D-glutamate</name>
        <dbReference type="ChEBI" id="CHEBI:83900"/>
    </ligand>
</feature>
<keyword evidence="10 12" id="KW-0961">Cell wall biogenesis/degradation</keyword>
<organism evidence="18 19">
    <name type="scientific">Candidatus Desulfaltia bathyphila</name>
    <dbReference type="NCBI Taxonomy" id="2841697"/>
    <lineage>
        <taxon>Bacteria</taxon>
        <taxon>Pseudomonadati</taxon>
        <taxon>Thermodesulfobacteriota</taxon>
        <taxon>Desulfobacteria</taxon>
        <taxon>Desulfobacterales</taxon>
        <taxon>Desulfobacterales incertae sedis</taxon>
        <taxon>Candidatus Desulfaltia</taxon>
    </lineage>
</organism>
<accession>A0A8J6N6I7</accession>
<keyword evidence="9 12" id="KW-0131">Cell cycle</keyword>
<comment type="catalytic activity">
    <reaction evidence="11">
        <text>UDP-N-acetyl-alpha-D-muramoyl-L-alanyl-D-glutamate + meso-2,6-diaminopimelate + ATP = UDP-N-acetyl-alpha-D-muramoyl-L-alanyl-gamma-D-glutamyl-meso-2,6-diaminopimelate + ADP + phosphate + H(+)</text>
        <dbReference type="Rhea" id="RHEA:23676"/>
        <dbReference type="ChEBI" id="CHEBI:15378"/>
        <dbReference type="ChEBI" id="CHEBI:30616"/>
        <dbReference type="ChEBI" id="CHEBI:43474"/>
        <dbReference type="ChEBI" id="CHEBI:57791"/>
        <dbReference type="ChEBI" id="CHEBI:83900"/>
        <dbReference type="ChEBI" id="CHEBI:83905"/>
        <dbReference type="ChEBI" id="CHEBI:456216"/>
        <dbReference type="EC" id="6.3.2.13"/>
    </reaction>
</comment>
<feature type="binding site" evidence="11">
    <location>
        <begin position="400"/>
        <end position="403"/>
    </location>
    <ligand>
        <name>meso-2,6-diaminopimelate</name>
        <dbReference type="ChEBI" id="CHEBI:57791"/>
    </ligand>
</feature>
<comment type="caution">
    <text evidence="11">Lacks conserved residue(s) required for the propagation of feature annotation.</text>
</comment>
<evidence type="ECO:0000256" key="5">
    <source>
        <dbReference type="ARBA" id="ARBA00022741"/>
    </source>
</evidence>
<evidence type="ECO:0000259" key="17">
    <source>
        <dbReference type="Pfam" id="PF08245"/>
    </source>
</evidence>
<dbReference type="PANTHER" id="PTHR23135">
    <property type="entry name" value="MUR LIGASE FAMILY MEMBER"/>
    <property type="match status" value="1"/>
</dbReference>
<dbReference type="EMBL" id="JACNLL010000017">
    <property type="protein sequence ID" value="MBC8198662.1"/>
    <property type="molecule type" value="Genomic_DNA"/>
</dbReference>
<evidence type="ECO:0000256" key="11">
    <source>
        <dbReference type="HAMAP-Rule" id="MF_00208"/>
    </source>
</evidence>
<keyword evidence="6 12" id="KW-0067">ATP-binding</keyword>
<dbReference type="GO" id="GO:0071555">
    <property type="term" value="P:cell wall organization"/>
    <property type="evidence" value="ECO:0007669"/>
    <property type="project" value="UniProtKB-KW"/>
</dbReference>
<comment type="PTM">
    <text evidence="11">Carboxylation is probably crucial for Mg(2+) binding and, consequently, for the gamma-phosphate positioning of ATP.</text>
</comment>
<dbReference type="SUPFAM" id="SSF63418">
    <property type="entry name" value="MurE/MurF N-terminal domain"/>
    <property type="match status" value="2"/>
</dbReference>
<feature type="domain" description="Mur ligase N-terminal catalytic" evidence="15">
    <location>
        <begin position="8"/>
        <end position="77"/>
    </location>
</feature>
<gene>
    <name evidence="11" type="primary">murE</name>
    <name evidence="12" type="synonym">murF</name>
    <name evidence="18" type="ORF">H8E80_01250</name>
</gene>
<comment type="pathway">
    <text evidence="12 13">Cell wall biogenesis; peptidoglycan biosynthesis.</text>
</comment>
<feature type="binding site" evidence="11">
    <location>
        <position position="168"/>
    </location>
    <ligand>
        <name>UDP-N-acetyl-alpha-D-muramoyl-L-alanyl-D-glutamate</name>
        <dbReference type="ChEBI" id="CHEBI:83900"/>
    </ligand>
</feature>
<keyword evidence="2 12" id="KW-0963">Cytoplasm</keyword>
<dbReference type="GO" id="GO:0009252">
    <property type="term" value="P:peptidoglycan biosynthetic process"/>
    <property type="evidence" value="ECO:0007669"/>
    <property type="project" value="UniProtKB-UniRule"/>
</dbReference>
<dbReference type="Pfam" id="PF02875">
    <property type="entry name" value="Mur_ligase_C"/>
    <property type="match status" value="2"/>
</dbReference>
<feature type="domain" description="Mur ligase C-terminal" evidence="16">
    <location>
        <begin position="327"/>
        <end position="473"/>
    </location>
</feature>
<feature type="domain" description="Mur ligase N-terminal catalytic" evidence="15">
    <location>
        <begin position="535"/>
        <end position="613"/>
    </location>
</feature>
<keyword evidence="8 12" id="KW-0573">Peptidoglycan synthesis</keyword>
<keyword evidence="7 12" id="KW-0133">Cell shape</keyword>
<comment type="cofactor">
    <cofactor evidence="11">
        <name>Mg(2+)</name>
        <dbReference type="ChEBI" id="CHEBI:18420"/>
    </cofactor>
</comment>
<dbReference type="GO" id="GO:0004326">
    <property type="term" value="F:tetrahydrofolylpolyglutamate synthase activity"/>
    <property type="evidence" value="ECO:0007669"/>
    <property type="project" value="InterPro"/>
</dbReference>
<dbReference type="InterPro" id="IPR004101">
    <property type="entry name" value="Mur_ligase_C"/>
</dbReference>
<dbReference type="InterPro" id="IPR035911">
    <property type="entry name" value="MurE/MurF_N"/>
</dbReference>
<dbReference type="GO" id="GO:0051301">
    <property type="term" value="P:cell division"/>
    <property type="evidence" value="ECO:0007669"/>
    <property type="project" value="UniProtKB-KW"/>
</dbReference>
<dbReference type="HAMAP" id="MF_02019">
    <property type="entry name" value="MurF"/>
    <property type="match status" value="1"/>
</dbReference>
<evidence type="ECO:0000256" key="13">
    <source>
        <dbReference type="RuleBase" id="RU004135"/>
    </source>
</evidence>
<evidence type="ECO:0000313" key="18">
    <source>
        <dbReference type="EMBL" id="MBC8198662.1"/>
    </source>
</evidence>
<keyword evidence="5 12" id="KW-0547">Nucleotide-binding</keyword>
<dbReference type="GO" id="GO:0047480">
    <property type="term" value="F:UDP-N-acetylmuramoyl-tripeptide-D-alanyl-D-alanine ligase activity"/>
    <property type="evidence" value="ECO:0007669"/>
    <property type="project" value="UniProtKB-UniRule"/>
</dbReference>
<feature type="domain" description="Mur ligase C-terminal" evidence="16">
    <location>
        <begin position="833"/>
        <end position="957"/>
    </location>
</feature>
<comment type="similarity">
    <text evidence="12">Belongs to the MurCDEF family. MurF subfamily.</text>
</comment>
<dbReference type="AlphaFoldDB" id="A0A8J6N6I7"/>
<dbReference type="SUPFAM" id="SSF53244">
    <property type="entry name" value="MurD-like peptide ligases, peptide-binding domain"/>
    <property type="match status" value="2"/>
</dbReference>
<comment type="function">
    <text evidence="12 14">Involved in cell wall formation. Catalyzes the final step in the synthesis of UDP-N-acetylmuramoyl-pentapeptide, the precursor of murein.</text>
</comment>
<comment type="subcellular location">
    <subcellularLocation>
        <location evidence="12 13">Cytoplasm</location>
    </subcellularLocation>
</comment>
<dbReference type="HAMAP" id="MF_00208">
    <property type="entry name" value="MurE"/>
    <property type="match status" value="1"/>
</dbReference>
<feature type="binding site" evidence="12">
    <location>
        <begin position="627"/>
        <end position="633"/>
    </location>
    <ligand>
        <name>ATP</name>
        <dbReference type="ChEBI" id="CHEBI:30616"/>
    </ligand>
</feature>
<evidence type="ECO:0000256" key="4">
    <source>
        <dbReference type="ARBA" id="ARBA00022618"/>
    </source>
</evidence>
<evidence type="ECO:0000313" key="19">
    <source>
        <dbReference type="Proteomes" id="UP000603545"/>
    </source>
</evidence>
<dbReference type="Pfam" id="PF01225">
    <property type="entry name" value="Mur_ligase"/>
    <property type="match status" value="2"/>
</dbReference>
<feature type="binding site" evidence="11">
    <location>
        <begin position="133"/>
        <end position="134"/>
    </location>
    <ligand>
        <name>UDP-N-acetyl-alpha-D-muramoyl-L-alanyl-D-glutamate</name>
        <dbReference type="ChEBI" id="CHEBI:83900"/>
    </ligand>
</feature>
<dbReference type="InterPro" id="IPR036565">
    <property type="entry name" value="Mur-like_cat_sf"/>
</dbReference>
<evidence type="ECO:0000256" key="14">
    <source>
        <dbReference type="RuleBase" id="RU004136"/>
    </source>
</evidence>
<evidence type="ECO:0000256" key="7">
    <source>
        <dbReference type="ARBA" id="ARBA00022960"/>
    </source>
</evidence>
<feature type="modified residue" description="N6-carboxylysine" evidence="11">
    <location>
        <position position="200"/>
    </location>
</feature>
<dbReference type="GO" id="GO:0005524">
    <property type="term" value="F:ATP binding"/>
    <property type="evidence" value="ECO:0007669"/>
    <property type="project" value="UniProtKB-UniRule"/>
</dbReference>
<dbReference type="InterPro" id="IPR036615">
    <property type="entry name" value="Mur_ligase_C_dom_sf"/>
</dbReference>
<dbReference type="NCBIfam" id="NF001126">
    <property type="entry name" value="PRK00139.1-4"/>
    <property type="match status" value="1"/>
</dbReference>
<comment type="caution">
    <text evidence="18">The sequence shown here is derived from an EMBL/GenBank/DDBJ whole genome shotgun (WGS) entry which is preliminary data.</text>
</comment>
<dbReference type="NCBIfam" id="NF001124">
    <property type="entry name" value="PRK00139.1-2"/>
    <property type="match status" value="1"/>
</dbReference>
<dbReference type="GO" id="GO:0008360">
    <property type="term" value="P:regulation of cell shape"/>
    <property type="evidence" value="ECO:0007669"/>
    <property type="project" value="UniProtKB-KW"/>
</dbReference>
<dbReference type="GO" id="GO:0008765">
    <property type="term" value="F:UDP-N-acetylmuramoylalanyl-D-glutamate-2,6-diaminopimelate ligase activity"/>
    <property type="evidence" value="ECO:0007669"/>
    <property type="project" value="UniProtKB-UniRule"/>
</dbReference>
<evidence type="ECO:0000259" key="15">
    <source>
        <dbReference type="Pfam" id="PF01225"/>
    </source>
</evidence>
<keyword evidence="4 12" id="KW-0132">Cell division</keyword>
<dbReference type="Proteomes" id="UP000603545">
    <property type="component" value="Unassembled WGS sequence"/>
</dbReference>
<evidence type="ECO:0000259" key="16">
    <source>
        <dbReference type="Pfam" id="PF02875"/>
    </source>
</evidence>
<dbReference type="EC" id="6.3.2.10" evidence="12"/>
<feature type="binding site" evidence="11">
    <location>
        <begin position="91"/>
        <end position="97"/>
    </location>
    <ligand>
        <name>ATP</name>
        <dbReference type="ChEBI" id="CHEBI:30616"/>
    </ligand>
</feature>
<dbReference type="NCBIfam" id="TIGR01143">
    <property type="entry name" value="murF"/>
    <property type="match status" value="1"/>
</dbReference>
<feature type="short sequence motif" description="Meso-diaminopimelate recognition motif" evidence="11">
    <location>
        <begin position="400"/>
        <end position="403"/>
    </location>
</feature>
<evidence type="ECO:0000256" key="2">
    <source>
        <dbReference type="ARBA" id="ARBA00022490"/>
    </source>
</evidence>
<feature type="binding site" evidence="11">
    <location>
        <position position="376"/>
    </location>
    <ligand>
        <name>meso-2,6-diaminopimelate</name>
        <dbReference type="ChEBI" id="CHEBI:57791"/>
    </ligand>
</feature>
<dbReference type="InterPro" id="IPR005761">
    <property type="entry name" value="UDP-N-AcMur-Glu-dNH2Pim_ligase"/>
</dbReference>
<evidence type="ECO:0000256" key="10">
    <source>
        <dbReference type="ARBA" id="ARBA00023316"/>
    </source>
</evidence>
<comment type="catalytic activity">
    <reaction evidence="12 14">
        <text>D-alanyl-D-alanine + UDP-N-acetyl-alpha-D-muramoyl-L-alanyl-gamma-D-glutamyl-meso-2,6-diaminopimelate + ATP = UDP-N-acetyl-alpha-D-muramoyl-L-alanyl-gamma-D-glutamyl-meso-2,6-diaminopimeloyl-D-alanyl-D-alanine + ADP + phosphate + H(+)</text>
        <dbReference type="Rhea" id="RHEA:28374"/>
        <dbReference type="ChEBI" id="CHEBI:15378"/>
        <dbReference type="ChEBI" id="CHEBI:30616"/>
        <dbReference type="ChEBI" id="CHEBI:43474"/>
        <dbReference type="ChEBI" id="CHEBI:57822"/>
        <dbReference type="ChEBI" id="CHEBI:61386"/>
        <dbReference type="ChEBI" id="CHEBI:83905"/>
        <dbReference type="ChEBI" id="CHEBI:456216"/>
        <dbReference type="EC" id="6.3.2.10"/>
    </reaction>
</comment>
<dbReference type="Gene3D" id="3.40.1390.10">
    <property type="entry name" value="MurE/MurF, N-terminal domain"/>
    <property type="match status" value="2"/>
</dbReference>
<keyword evidence="11" id="KW-0460">Magnesium</keyword>
<dbReference type="InterPro" id="IPR018109">
    <property type="entry name" value="Folylpolyglutamate_synth_CS"/>
</dbReference>
<feature type="binding site" evidence="11">
    <location>
        <position position="160"/>
    </location>
    <ligand>
        <name>UDP-N-acetyl-alpha-D-muramoyl-L-alanyl-D-glutamate</name>
        <dbReference type="ChEBI" id="CHEBI:83900"/>
    </ligand>
</feature>
<protein>
    <recommendedName>
        <fullName evidence="11 12">Multifunctional fusion protein</fullName>
    </recommendedName>
    <domain>
        <recommendedName>
            <fullName evidence="11">UDP-N-acetylmuramoyl-L-alanyl-D-glutamate--2,6-diaminopimelate ligase</fullName>
            <ecNumber evidence="11">6.3.2.13</ecNumber>
        </recommendedName>
        <alternativeName>
            <fullName evidence="11">Meso-A2pm-adding enzyme</fullName>
        </alternativeName>
        <alternativeName>
            <fullName evidence="11">Meso-diaminopimelate-adding enzyme</fullName>
        </alternativeName>
        <alternativeName>
            <fullName evidence="11">UDP-MurNAc-L-Ala-D-Glu:meso-diaminopimelate ligase</fullName>
        </alternativeName>
        <alternativeName>
            <fullName evidence="11">UDP-MurNAc-tripeptide synthetase</fullName>
        </alternativeName>
        <alternativeName>
            <fullName evidence="11">UDP-N-acetylmuramyl-tripeptide synthetase</fullName>
        </alternativeName>
    </domain>
    <domain>
        <recommendedName>
            <fullName evidence="12">UDP-N-acetylmuramoyl-tripeptide--D-alanyl-D-alanine ligase</fullName>
            <ecNumber evidence="12">6.3.2.10</ecNumber>
        </recommendedName>
        <alternativeName>
            <fullName evidence="12">D-alanyl-D-alanine-adding enzyme</fullName>
        </alternativeName>
    </domain>
</protein>
<dbReference type="Gene3D" id="3.90.190.20">
    <property type="entry name" value="Mur ligase, C-terminal domain"/>
    <property type="match status" value="2"/>
</dbReference>
<evidence type="ECO:0000256" key="8">
    <source>
        <dbReference type="ARBA" id="ARBA00022984"/>
    </source>
</evidence>
<feature type="domain" description="Mur ligase central" evidence="17">
    <location>
        <begin position="89"/>
        <end position="304"/>
    </location>
</feature>
<reference evidence="18 19" key="1">
    <citation type="submission" date="2020-08" db="EMBL/GenBank/DDBJ databases">
        <title>Bridging the membrane lipid divide: bacteria of the FCB group superphylum have the potential to synthesize archaeal ether lipids.</title>
        <authorList>
            <person name="Villanueva L."/>
            <person name="Von Meijenfeldt F.A.B."/>
            <person name="Westbye A.B."/>
            <person name="Yadav S."/>
            <person name="Hopmans E.C."/>
            <person name="Dutilh B.E."/>
            <person name="Sinninghe Damste J.S."/>
        </authorList>
    </citation>
    <scope>NUCLEOTIDE SEQUENCE [LARGE SCALE GENOMIC DNA]</scope>
    <source>
        <strain evidence="18">NIOZ-UU82</strain>
    </source>
</reference>
<name>A0A8J6N6I7_9BACT</name>
<sequence>MDNAEVVSIHYKAQDVKQGGMFVAIQGHVTDGHDYIDAALANGASAIITQKPVDRDSIIIEVEDTRKALSAMSAAFYGNPSEDLFLIGITGTNGKTTTAYLIESILLKAGFRVGVIGTINYRYSGKTFKSPVTTPESLDLQRILAEMLNQGITHVVMEVSSHAIDQHRIANCWFDVGVFTNLTRDHLDYHGDMDSYWSCKKRLFTENLMSGPKKGRTLAVINCDDTRGKELAWDLKPACGLSGRDESSKVEVFELSDNIIRPSNIKCEPSGITGRLSTIKGEFDFKSSLVGKHNLKNIISATGVGIALNLPLDVIKGGIEDLTRLPGRLEAIPNTAGCFVYVDYAHTPDALENVLSSLRSMAQGRIICVFGCGGDRDKGKRHQMGEIAGRLSDIAVITSDNPRTEAPMDIIAQVLDGIRKTSILEYDSADIDSLLNQDKGEKGYIVEPDRKKGIELAVTISRADDIVLIAGKGHETYQIIGSKTISFDDRKEAETALRKSLMTDNYTKPMTWTTADIVDATKGDLLLGDINSGFSGISIDSRSISADELFVAIRGNIYDGFSFAGDVIGQGIRGLLINKDQANSLPYEKWRKKRVVCIAVKDTTKALGDLARFNRKRADVSVVAITGSNGKTTTKDMTAAVVARRFCTLSTEGNLNNEIGLPLTLLRLCRSHEWAVLELGTNSPGEIGMLADICLPDIGIITNISHAHLEGLGSIEGIMRAKGELLEKIRPDGTAVLNADDRRVVDLANKTSRDVLFYGLSNSAAIRAESLIDKECGVSFMLILPSGSVSVNLGVFGDFMVSNALAAAAVGYILGQNALEIKAGLEDFKPAHGRMNIIMIRRANIIDDTYNANPDSMKASIMTLKSLKGKNRGAIIAGDMFELGEYAESMHKKIGSLSAKSDIAKLYITGEFAESVAAGAREEDDSLDIFTGTREEILEDLIDWLMPGDWVLVKGSRAMGMEKIVEGLKTTHK</sequence>
<dbReference type="EC" id="6.3.2.13" evidence="11"/>
<keyword evidence="3 12" id="KW-0436">Ligase</keyword>
<feature type="binding site" evidence="11">
    <location>
        <position position="475"/>
    </location>
    <ligand>
        <name>meso-2,6-diaminopimelate</name>
        <dbReference type="ChEBI" id="CHEBI:57791"/>
    </ligand>
</feature>
<dbReference type="InterPro" id="IPR013221">
    <property type="entry name" value="Mur_ligase_cen"/>
</dbReference>